<dbReference type="AlphaFoldDB" id="A0A8G1XDV8"/>
<dbReference type="EMBL" id="RJVJ01000001">
    <property type="protein sequence ID" value="ROR46880.1"/>
    <property type="molecule type" value="Genomic_DNA"/>
</dbReference>
<dbReference type="RefSeq" id="WP_162870129.1">
    <property type="nucleotide sequence ID" value="NZ_RJVJ01000001.1"/>
</dbReference>
<name>A0A8G1XDV8_9ACTN</name>
<sequence>MGVHGVAATGVRVRAARVDPLLADRVVEALLLVGLPVAHGGHGPGVHLFATGSADDAGGGGSGGGTGADDPERWPLTLRWLCSARLEDAAAAAEAAAGAGSPWPRTRQVVADSMETALAELLPALGLSAVRGAPGGPTRVGPAESAAEPGPGLGPGQEPGTGQEQAAEPVAVAAAVEAAVRRSAALAGLPLARHPRAAGVALAGCVPDPGAGPVVDVAWRPSPQLPATPLVSTAVREAMHHAIGSALTACGLRTSWHRPADSAPHLHATADH</sequence>
<evidence type="ECO:0000313" key="2">
    <source>
        <dbReference type="EMBL" id="ROR46880.1"/>
    </source>
</evidence>
<organism evidence="2 3">
    <name type="scientific">Kitasatospora cineracea</name>
    <dbReference type="NCBI Taxonomy" id="88074"/>
    <lineage>
        <taxon>Bacteria</taxon>
        <taxon>Bacillati</taxon>
        <taxon>Actinomycetota</taxon>
        <taxon>Actinomycetes</taxon>
        <taxon>Kitasatosporales</taxon>
        <taxon>Streptomycetaceae</taxon>
        <taxon>Kitasatospora</taxon>
    </lineage>
</organism>
<evidence type="ECO:0000313" key="3">
    <source>
        <dbReference type="Proteomes" id="UP000267408"/>
    </source>
</evidence>
<feature type="compositionally biased region" description="Low complexity" evidence="1">
    <location>
        <begin position="160"/>
        <end position="169"/>
    </location>
</feature>
<feature type="region of interest" description="Disordered" evidence="1">
    <location>
        <begin position="133"/>
        <end position="169"/>
    </location>
</feature>
<accession>A0A8G1XDV8</accession>
<feature type="compositionally biased region" description="Gly residues" evidence="1">
    <location>
        <begin position="57"/>
        <end position="67"/>
    </location>
</feature>
<feature type="region of interest" description="Disordered" evidence="1">
    <location>
        <begin position="53"/>
        <end position="72"/>
    </location>
</feature>
<protein>
    <submittedName>
        <fullName evidence="2">Uncharacterized protein</fullName>
    </submittedName>
</protein>
<feature type="compositionally biased region" description="Low complexity" evidence="1">
    <location>
        <begin position="141"/>
        <end position="150"/>
    </location>
</feature>
<gene>
    <name evidence="2" type="ORF">EDD39_5173</name>
</gene>
<reference evidence="2 3" key="1">
    <citation type="submission" date="2018-11" db="EMBL/GenBank/DDBJ databases">
        <title>Sequencing the genomes of 1000 actinobacteria strains.</title>
        <authorList>
            <person name="Klenk H.-P."/>
        </authorList>
    </citation>
    <scope>NUCLEOTIDE SEQUENCE [LARGE SCALE GENOMIC DNA]</scope>
    <source>
        <strain evidence="2 3">DSM 44780</strain>
    </source>
</reference>
<dbReference type="Proteomes" id="UP000267408">
    <property type="component" value="Unassembled WGS sequence"/>
</dbReference>
<comment type="caution">
    <text evidence="2">The sequence shown here is derived from an EMBL/GenBank/DDBJ whole genome shotgun (WGS) entry which is preliminary data.</text>
</comment>
<evidence type="ECO:0000256" key="1">
    <source>
        <dbReference type="SAM" id="MobiDB-lite"/>
    </source>
</evidence>
<proteinExistence type="predicted"/>